<feature type="region of interest" description="Disordered" evidence="1">
    <location>
        <begin position="76"/>
        <end position="96"/>
    </location>
</feature>
<evidence type="ECO:0000313" key="4">
    <source>
        <dbReference type="Proteomes" id="UP000474159"/>
    </source>
</evidence>
<feature type="region of interest" description="Disordered" evidence="1">
    <location>
        <begin position="1"/>
        <end position="30"/>
    </location>
</feature>
<sequence length="930" mass="105218">MQNDDRTHIKNSTDFAGTRAGDGSVKRQEVTDLSTIHADVSSALGTTEVPNQGSGLVQQRLELDQYVDGRFVRGESDSLSGSNLEQPPSFGVEASTTEAETRDLVGYLEAVKGGILHGWAISRARPFEPVIVQCIINGQPVAQALADQERKDVQAAGYGTARCGFTFDLRRFLDAHNNKSPLSIEVLGGHKSLVPLGRWNSDWGAKHGLYEKPDEFKRRKLVSQILHLLSRATTERRMRDAETPEVDDSISPCENSGQNVEGSFDKLFGPSSVPESKRELDSPTARRISSYLDYVRYRYKVDQSFQLDLASSEYENFLRWYLEVYIPLRNWRRAPLGAQELHFLNGPASQRPATRAMSYFFSHWTGFNGQLPDTKEARFELAYWWSVEFAPSIYVEDCLVPEWCVEALSQTSVGWRGKPFPLNVFMERYFNRNVDLHYLDMSIPVDRFMLYVYFMFIGLSRPDLLRFMPSESVQLLLGPSDGGSTSSELSFLLDEVIGLPAGIFSEKDLYRETKLRMFDLKRMRFTTVSSKGHRVASSALPLPIGHADPEEVQLIGPFQKASGLGQAARLSAQMIELSGFKAHAVDFGIDNPAPEGFSTAFEHGCLKRAKVNLLHLNAESIPLAFAYMPDIFTGSYNIGYFYWELDSPANCHYLALDLLDEIWVSSEYCKDIYAQFTSKPVINVGMCAETLKDVSRAESKSFVREKFGFTDEVFIFLAAFDSFSFVQRKNPVSVVRAFRAAFPNEKNVRLVLKTHNRQFVSDPQQDRIWKAVEEEVEEDDRIFFLNETLQYSDLRKLKAGVDCYISLHRSEGWGFGMIESMASGIPVVATAYSGNMDFCNGDNCFLVEYDEAFVRSSDYIFVVAGQKWAEPQIGSAVEQMRRVYWDEAERNKRVQAASHFVDRYFGPRAISSRYGDRIRNVMSFRGAGIE</sequence>
<feature type="domain" description="Glycosyl transferase family 1" evidence="2">
    <location>
        <begin position="725"/>
        <end position="848"/>
    </location>
</feature>
<reference evidence="3 4" key="1">
    <citation type="submission" date="2019-09" db="EMBL/GenBank/DDBJ databases">
        <title>YIM 48816 draft genome.</title>
        <authorList>
            <person name="Jiang L."/>
        </authorList>
    </citation>
    <scope>NUCLEOTIDE SEQUENCE [LARGE SCALE GENOMIC DNA]</scope>
    <source>
        <strain evidence="3 4">YIM 48816</strain>
    </source>
</reference>
<evidence type="ECO:0000256" key="1">
    <source>
        <dbReference type="SAM" id="MobiDB-lite"/>
    </source>
</evidence>
<dbReference type="Gene3D" id="3.40.50.2000">
    <property type="entry name" value="Glycogen Phosphorylase B"/>
    <property type="match status" value="1"/>
</dbReference>
<dbReference type="RefSeq" id="WP_151004491.1">
    <property type="nucleotide sequence ID" value="NZ_VZZK01000046.1"/>
</dbReference>
<organism evidence="3 4">
    <name type="scientific">Methylobacterium soli</name>
    <dbReference type="NCBI Taxonomy" id="553447"/>
    <lineage>
        <taxon>Bacteria</taxon>
        <taxon>Pseudomonadati</taxon>
        <taxon>Pseudomonadota</taxon>
        <taxon>Alphaproteobacteria</taxon>
        <taxon>Hyphomicrobiales</taxon>
        <taxon>Methylobacteriaceae</taxon>
        <taxon>Methylobacterium</taxon>
    </lineage>
</organism>
<dbReference type="Proteomes" id="UP000474159">
    <property type="component" value="Unassembled WGS sequence"/>
</dbReference>
<dbReference type="GO" id="GO:0016757">
    <property type="term" value="F:glycosyltransferase activity"/>
    <property type="evidence" value="ECO:0007669"/>
    <property type="project" value="InterPro"/>
</dbReference>
<dbReference type="SUPFAM" id="SSF53756">
    <property type="entry name" value="UDP-Glycosyltransferase/glycogen phosphorylase"/>
    <property type="match status" value="1"/>
</dbReference>
<dbReference type="PANTHER" id="PTHR46656:SF3">
    <property type="entry name" value="PUTATIVE-RELATED"/>
    <property type="match status" value="1"/>
</dbReference>
<comment type="caution">
    <text evidence="3">The sequence shown here is derived from an EMBL/GenBank/DDBJ whole genome shotgun (WGS) entry which is preliminary data.</text>
</comment>
<keyword evidence="3" id="KW-0808">Transferase</keyword>
<dbReference type="Pfam" id="PF00534">
    <property type="entry name" value="Glycos_transf_1"/>
    <property type="match status" value="1"/>
</dbReference>
<keyword evidence="4" id="KW-1185">Reference proteome</keyword>
<accession>A0A6L3SQ55</accession>
<gene>
    <name evidence="3" type="ORF">F6X53_27795</name>
</gene>
<dbReference type="OrthoDB" id="118340at2"/>
<feature type="region of interest" description="Disordered" evidence="1">
    <location>
        <begin position="237"/>
        <end position="259"/>
    </location>
</feature>
<dbReference type="PANTHER" id="PTHR46656">
    <property type="entry name" value="PUTATIVE-RELATED"/>
    <property type="match status" value="1"/>
</dbReference>
<name>A0A6L3SQ55_9HYPH</name>
<dbReference type="EMBL" id="VZZK01000046">
    <property type="protein sequence ID" value="KAB1072904.1"/>
    <property type="molecule type" value="Genomic_DNA"/>
</dbReference>
<protein>
    <submittedName>
        <fullName evidence="3">Glycosyltransferase family 4 protein</fullName>
    </submittedName>
</protein>
<proteinExistence type="predicted"/>
<feature type="compositionally biased region" description="Polar residues" evidence="1">
    <location>
        <begin position="77"/>
        <end position="86"/>
    </location>
</feature>
<evidence type="ECO:0000259" key="2">
    <source>
        <dbReference type="Pfam" id="PF00534"/>
    </source>
</evidence>
<dbReference type="AlphaFoldDB" id="A0A6L3SQ55"/>
<evidence type="ECO:0000313" key="3">
    <source>
        <dbReference type="EMBL" id="KAB1072904.1"/>
    </source>
</evidence>
<dbReference type="InterPro" id="IPR001296">
    <property type="entry name" value="Glyco_trans_1"/>
</dbReference>